<dbReference type="Pfam" id="PF22688">
    <property type="entry name" value="Hda_lid"/>
    <property type="match status" value="1"/>
</dbReference>
<dbReference type="PANTHER" id="PTHR30050:SF5">
    <property type="entry name" value="DNAA REGULATORY INACTIVATOR HDA"/>
    <property type="match status" value="1"/>
</dbReference>
<dbReference type="GO" id="GO:0003688">
    <property type="term" value="F:DNA replication origin binding"/>
    <property type="evidence" value="ECO:0007669"/>
    <property type="project" value="TreeGrafter"/>
</dbReference>
<dbReference type="PANTHER" id="PTHR30050">
    <property type="entry name" value="CHROMOSOMAL REPLICATION INITIATOR PROTEIN DNAA"/>
    <property type="match status" value="1"/>
</dbReference>
<proteinExistence type="predicted"/>
<protein>
    <submittedName>
        <fullName evidence="2">Chromosomal replication initiator DnaA</fullName>
    </submittedName>
</protein>
<name>A0A6B2JSC1_9RHOB</name>
<evidence type="ECO:0000313" key="3">
    <source>
        <dbReference type="Proteomes" id="UP000474757"/>
    </source>
</evidence>
<dbReference type="RefSeq" id="WP_163891903.1">
    <property type="nucleotide sequence ID" value="NZ_JAAFYS010000002.1"/>
</dbReference>
<dbReference type="Proteomes" id="UP000474757">
    <property type="component" value="Unassembled WGS sequence"/>
</dbReference>
<accession>A0A6B2JSC1</accession>
<dbReference type="EMBL" id="JAAGAB010000002">
    <property type="protein sequence ID" value="NDV00915.1"/>
    <property type="molecule type" value="Genomic_DNA"/>
</dbReference>
<dbReference type="InterPro" id="IPR055199">
    <property type="entry name" value="Hda_lid"/>
</dbReference>
<organism evidence="2 3">
    <name type="scientific">Pseudoroseicyclus tamaricis</name>
    <dbReference type="NCBI Taxonomy" id="2705421"/>
    <lineage>
        <taxon>Bacteria</taxon>
        <taxon>Pseudomonadati</taxon>
        <taxon>Pseudomonadota</taxon>
        <taxon>Alphaproteobacteria</taxon>
        <taxon>Rhodobacterales</taxon>
        <taxon>Paracoccaceae</taxon>
        <taxon>Pseudoroseicyclus</taxon>
    </lineage>
</organism>
<evidence type="ECO:0000259" key="1">
    <source>
        <dbReference type="Pfam" id="PF22688"/>
    </source>
</evidence>
<dbReference type="SUPFAM" id="SSF52540">
    <property type="entry name" value="P-loop containing nucleoside triphosphate hydrolases"/>
    <property type="match status" value="1"/>
</dbReference>
<feature type="domain" description="Hda lid" evidence="1">
    <location>
        <begin position="160"/>
        <end position="217"/>
    </location>
</feature>
<dbReference type="Gene3D" id="1.10.8.60">
    <property type="match status" value="1"/>
</dbReference>
<keyword evidence="3" id="KW-1185">Reference proteome</keyword>
<dbReference type="GO" id="GO:0006270">
    <property type="term" value="P:DNA replication initiation"/>
    <property type="evidence" value="ECO:0007669"/>
    <property type="project" value="TreeGrafter"/>
</dbReference>
<dbReference type="InterPro" id="IPR027417">
    <property type="entry name" value="P-loop_NTPase"/>
</dbReference>
<evidence type="ECO:0000313" key="2">
    <source>
        <dbReference type="EMBL" id="NDV00915.1"/>
    </source>
</evidence>
<dbReference type="AlphaFoldDB" id="A0A6B2JSC1"/>
<reference evidence="2 3" key="1">
    <citation type="submission" date="2020-02" db="EMBL/GenBank/DDBJ databases">
        <title>Pseudoroseicyclus tamarix, sp. nov., isolated from offshore sediment of a Tamarix chinensis forest.</title>
        <authorList>
            <person name="Gai Y."/>
        </authorList>
    </citation>
    <scope>NUCLEOTIDE SEQUENCE [LARGE SCALE GENOMIC DNA]</scope>
    <source>
        <strain evidence="2 3">CLL3-39</strain>
    </source>
</reference>
<comment type="caution">
    <text evidence="2">The sequence shown here is derived from an EMBL/GenBank/DDBJ whole genome shotgun (WGS) entry which is preliminary data.</text>
</comment>
<dbReference type="GO" id="GO:0005886">
    <property type="term" value="C:plasma membrane"/>
    <property type="evidence" value="ECO:0007669"/>
    <property type="project" value="TreeGrafter"/>
</dbReference>
<dbReference type="Gene3D" id="3.40.50.300">
    <property type="entry name" value="P-loop containing nucleotide triphosphate hydrolases"/>
    <property type="match status" value="1"/>
</dbReference>
<sequence>MQSQLSFHLPGLVSQGAENFFLSDSNAALWEMVTDPARWPAGKLALVGPPASGKSHLARVLEAGADAQVIPAARLAPLPDLPPDGTLMVVEDMGGLRPEGQEPLFHLHNHLAATGGRLMMTAQVPPRDWPITLNDLATRVQAAFVLRIPEPDDALLFGLLLKHFADRQLRPPPELIPWLSGRLERSHAAVAQAVARLDAAALAEGRSLTLPFAREVLEG</sequence>
<gene>
    <name evidence="2" type="ORF">GZA08_08025</name>
</gene>